<dbReference type="Pfam" id="PF01381">
    <property type="entry name" value="HTH_3"/>
    <property type="match status" value="1"/>
</dbReference>
<organism evidence="2 3">
    <name type="scientific">Metabacillus idriensis</name>
    <dbReference type="NCBI Taxonomy" id="324768"/>
    <lineage>
        <taxon>Bacteria</taxon>
        <taxon>Bacillati</taxon>
        <taxon>Bacillota</taxon>
        <taxon>Bacilli</taxon>
        <taxon>Bacillales</taxon>
        <taxon>Bacillaceae</taxon>
        <taxon>Metabacillus</taxon>
    </lineage>
</organism>
<feature type="domain" description="HTH cro/C1-type" evidence="1">
    <location>
        <begin position="19"/>
        <end position="67"/>
    </location>
</feature>
<dbReference type="GO" id="GO:0003677">
    <property type="term" value="F:DNA binding"/>
    <property type="evidence" value="ECO:0007669"/>
    <property type="project" value="InterPro"/>
</dbReference>
<keyword evidence="3" id="KW-1185">Reference proteome</keyword>
<evidence type="ECO:0000313" key="2">
    <source>
        <dbReference type="EMBL" id="MRX54715.1"/>
    </source>
</evidence>
<dbReference type="SMART" id="SM00530">
    <property type="entry name" value="HTH_XRE"/>
    <property type="match status" value="1"/>
</dbReference>
<dbReference type="AlphaFoldDB" id="A0A6I2M8S2"/>
<protein>
    <submittedName>
        <fullName evidence="2">Helix-turn-helix domain-containing protein</fullName>
    </submittedName>
</protein>
<reference evidence="2 3" key="1">
    <citation type="submission" date="2019-11" db="EMBL/GenBank/DDBJ databases">
        <title>Bacillus idriensis genome.</title>
        <authorList>
            <person name="Konopka E.N."/>
            <person name="Newman J.D."/>
        </authorList>
    </citation>
    <scope>NUCLEOTIDE SEQUENCE [LARGE SCALE GENOMIC DNA]</scope>
    <source>
        <strain evidence="2 3">DSM 19097</strain>
    </source>
</reference>
<dbReference type="SUPFAM" id="SSF47413">
    <property type="entry name" value="lambda repressor-like DNA-binding domains"/>
    <property type="match status" value="1"/>
</dbReference>
<dbReference type="CDD" id="cd00093">
    <property type="entry name" value="HTH_XRE"/>
    <property type="match status" value="1"/>
</dbReference>
<name>A0A6I2M8S2_9BACI</name>
<dbReference type="InterPro" id="IPR001387">
    <property type="entry name" value="Cro/C1-type_HTH"/>
</dbReference>
<dbReference type="InterPro" id="IPR010982">
    <property type="entry name" value="Lambda_DNA-bd_dom_sf"/>
</dbReference>
<dbReference type="RefSeq" id="WP_154318728.1">
    <property type="nucleotide sequence ID" value="NZ_CAJGAA010000002.1"/>
</dbReference>
<dbReference type="Gene3D" id="1.10.260.40">
    <property type="entry name" value="lambda repressor-like DNA-binding domains"/>
    <property type="match status" value="1"/>
</dbReference>
<comment type="caution">
    <text evidence="2">The sequence shown here is derived from an EMBL/GenBank/DDBJ whole genome shotgun (WGS) entry which is preliminary data.</text>
</comment>
<evidence type="ECO:0000313" key="3">
    <source>
        <dbReference type="Proteomes" id="UP000441585"/>
    </source>
</evidence>
<evidence type="ECO:0000259" key="1">
    <source>
        <dbReference type="PROSITE" id="PS50943"/>
    </source>
</evidence>
<gene>
    <name evidence="2" type="ORF">GJU41_12095</name>
</gene>
<accession>A0A6I2M8S2</accession>
<sequence>MGLFDVRKPRSRFGAWLDRKGLTQKEVARKAKISEMSLTRMCSDRDYVPKISTWVKVERALKSMGYSVDRDKFFDA</sequence>
<dbReference type="Proteomes" id="UP000441585">
    <property type="component" value="Unassembled WGS sequence"/>
</dbReference>
<dbReference type="PROSITE" id="PS50943">
    <property type="entry name" value="HTH_CROC1"/>
    <property type="match status" value="1"/>
</dbReference>
<dbReference type="EMBL" id="WKKF01000002">
    <property type="protein sequence ID" value="MRX54715.1"/>
    <property type="molecule type" value="Genomic_DNA"/>
</dbReference>
<proteinExistence type="predicted"/>